<dbReference type="Proteomes" id="UP001595698">
    <property type="component" value="Unassembled WGS sequence"/>
</dbReference>
<proteinExistence type="predicted"/>
<dbReference type="EMBL" id="JBHSBC010000049">
    <property type="protein sequence ID" value="MFC3986040.1"/>
    <property type="molecule type" value="Genomic_DNA"/>
</dbReference>
<feature type="domain" description="Aerobactin siderophore biosynthesis IucA/IucC-like C-terminal" evidence="2">
    <location>
        <begin position="1"/>
        <end position="119"/>
    </location>
</feature>
<evidence type="ECO:0000313" key="4">
    <source>
        <dbReference type="Proteomes" id="UP001595698"/>
    </source>
</evidence>
<protein>
    <submittedName>
        <fullName evidence="3">IucA/IucC family C-terminal-domain containing protein</fullName>
    </submittedName>
</protein>
<name>A0ABV8FDI1_9ACTN</name>
<comment type="caution">
    <text evidence="3">The sequence shown here is derived from an EMBL/GenBank/DDBJ whole genome shotgun (WGS) entry which is preliminary data.</text>
</comment>
<evidence type="ECO:0000256" key="1">
    <source>
        <dbReference type="SAM" id="Phobius"/>
    </source>
</evidence>
<dbReference type="Gene3D" id="1.10.510.40">
    <property type="match status" value="1"/>
</dbReference>
<dbReference type="InterPro" id="IPR022770">
    <property type="entry name" value="IucA/IucC-like_C"/>
</dbReference>
<dbReference type="RefSeq" id="WP_386196151.1">
    <property type="nucleotide sequence ID" value="NZ_JBHSBC010000049.1"/>
</dbReference>
<sequence length="177" mass="19113">MRLFVRYGTALEAHQQNLALVLGNGPARLLVKDNDGLLTSPDRLLAEGVAVPDFTDERMLTDDPHALADVFVTITLHLAAAAVAFCALPPARARLLVRDTLGEALAEYGDDPMARLLRARTLGAARLVGKSMVVAGTLVDKARTGARDVNKFYGTSGPNYLRHLPAAIQNMTMRRIP</sequence>
<gene>
    <name evidence="3" type="ORF">ACFOYY_38335</name>
</gene>
<evidence type="ECO:0000259" key="2">
    <source>
        <dbReference type="Pfam" id="PF06276"/>
    </source>
</evidence>
<keyword evidence="1" id="KW-0812">Transmembrane</keyword>
<keyword evidence="4" id="KW-1185">Reference proteome</keyword>
<accession>A0ABV8FDI1</accession>
<keyword evidence="1" id="KW-0472">Membrane</keyword>
<feature type="transmembrane region" description="Helical" evidence="1">
    <location>
        <begin position="66"/>
        <end position="88"/>
    </location>
</feature>
<reference evidence="4" key="1">
    <citation type="journal article" date="2019" name="Int. J. Syst. Evol. Microbiol.">
        <title>The Global Catalogue of Microorganisms (GCM) 10K type strain sequencing project: providing services to taxonomists for standard genome sequencing and annotation.</title>
        <authorList>
            <consortium name="The Broad Institute Genomics Platform"/>
            <consortium name="The Broad Institute Genome Sequencing Center for Infectious Disease"/>
            <person name="Wu L."/>
            <person name="Ma J."/>
        </authorList>
    </citation>
    <scope>NUCLEOTIDE SEQUENCE [LARGE SCALE GENOMIC DNA]</scope>
    <source>
        <strain evidence="4">TBRC 7912</strain>
    </source>
</reference>
<evidence type="ECO:0000313" key="3">
    <source>
        <dbReference type="EMBL" id="MFC3986040.1"/>
    </source>
</evidence>
<organism evidence="3 4">
    <name type="scientific">Streptosporangium jomthongense</name>
    <dbReference type="NCBI Taxonomy" id="1193683"/>
    <lineage>
        <taxon>Bacteria</taxon>
        <taxon>Bacillati</taxon>
        <taxon>Actinomycetota</taxon>
        <taxon>Actinomycetes</taxon>
        <taxon>Streptosporangiales</taxon>
        <taxon>Streptosporangiaceae</taxon>
        <taxon>Streptosporangium</taxon>
    </lineage>
</organism>
<keyword evidence="1" id="KW-1133">Transmembrane helix</keyword>
<dbReference type="Pfam" id="PF06276">
    <property type="entry name" value="FhuF"/>
    <property type="match status" value="1"/>
</dbReference>